<dbReference type="SUPFAM" id="SSF56784">
    <property type="entry name" value="HAD-like"/>
    <property type="match status" value="1"/>
</dbReference>
<comment type="caution">
    <text evidence="16">The sequence shown here is derived from an EMBL/GenBank/DDBJ whole genome shotgun (WGS) entry which is preliminary data.</text>
</comment>
<dbReference type="SUPFAM" id="SSF81660">
    <property type="entry name" value="Metal cation-transporting ATPase, ATP-binding domain N"/>
    <property type="match status" value="1"/>
</dbReference>
<organism evidence="16 17">
    <name type="scientific">Halanaerobium polyolivorans</name>
    <dbReference type="NCBI Taxonomy" id="2886943"/>
    <lineage>
        <taxon>Bacteria</taxon>
        <taxon>Bacillati</taxon>
        <taxon>Bacillota</taxon>
        <taxon>Clostridia</taxon>
        <taxon>Halanaerobiales</taxon>
        <taxon>Halanaerobiaceae</taxon>
        <taxon>Halanaerobium</taxon>
    </lineage>
</organism>
<dbReference type="Proteomes" id="UP001199296">
    <property type="component" value="Unassembled WGS sequence"/>
</dbReference>
<dbReference type="GO" id="GO:0005391">
    <property type="term" value="F:P-type sodium:potassium-exchanging transporter activity"/>
    <property type="evidence" value="ECO:0007669"/>
    <property type="project" value="TreeGrafter"/>
</dbReference>
<dbReference type="Pfam" id="PF13246">
    <property type="entry name" value="Cation_ATPase"/>
    <property type="match status" value="1"/>
</dbReference>
<dbReference type="InterPro" id="IPR023298">
    <property type="entry name" value="ATPase_P-typ_TM_dom_sf"/>
</dbReference>
<keyword evidence="12 14" id="KW-0472">Membrane</keyword>
<dbReference type="InterPro" id="IPR036412">
    <property type="entry name" value="HAD-like_sf"/>
</dbReference>
<evidence type="ECO:0000256" key="2">
    <source>
        <dbReference type="ARBA" id="ARBA00005675"/>
    </source>
</evidence>
<evidence type="ECO:0000256" key="6">
    <source>
        <dbReference type="ARBA" id="ARBA00022692"/>
    </source>
</evidence>
<feature type="domain" description="Cation-transporting P-type ATPase N-terminal" evidence="15">
    <location>
        <begin position="12"/>
        <end position="85"/>
    </location>
</feature>
<dbReference type="GO" id="GO:0046872">
    <property type="term" value="F:metal ion binding"/>
    <property type="evidence" value="ECO:0007669"/>
    <property type="project" value="UniProtKB-KW"/>
</dbReference>
<dbReference type="GO" id="GO:1902600">
    <property type="term" value="P:proton transmembrane transport"/>
    <property type="evidence" value="ECO:0007669"/>
    <property type="project" value="TreeGrafter"/>
</dbReference>
<keyword evidence="8" id="KW-0547">Nucleotide-binding</keyword>
<dbReference type="InterPro" id="IPR023214">
    <property type="entry name" value="HAD_sf"/>
</dbReference>
<dbReference type="Pfam" id="PF00690">
    <property type="entry name" value="Cation_ATPase_N"/>
    <property type="match status" value="1"/>
</dbReference>
<dbReference type="SFLD" id="SFLDS00003">
    <property type="entry name" value="Haloacid_Dehalogenase"/>
    <property type="match status" value="1"/>
</dbReference>
<evidence type="ECO:0000256" key="7">
    <source>
        <dbReference type="ARBA" id="ARBA00022723"/>
    </source>
</evidence>
<keyword evidence="6 14" id="KW-0812">Transmembrane</keyword>
<comment type="catalytic activity">
    <reaction evidence="13">
        <text>Ca(2+)(in) + ATP + H2O = Ca(2+)(out) + ADP + phosphate + H(+)</text>
        <dbReference type="Rhea" id="RHEA:18105"/>
        <dbReference type="ChEBI" id="CHEBI:15377"/>
        <dbReference type="ChEBI" id="CHEBI:15378"/>
        <dbReference type="ChEBI" id="CHEBI:29108"/>
        <dbReference type="ChEBI" id="CHEBI:30616"/>
        <dbReference type="ChEBI" id="CHEBI:43474"/>
        <dbReference type="ChEBI" id="CHEBI:456216"/>
        <dbReference type="EC" id="7.2.2.10"/>
    </reaction>
</comment>
<keyword evidence="5" id="KW-0406">Ion transport</keyword>
<dbReference type="InterPro" id="IPR004014">
    <property type="entry name" value="ATPase_P-typ_cation-transptr_N"/>
</dbReference>
<feature type="transmembrane region" description="Helical" evidence="14">
    <location>
        <begin position="698"/>
        <end position="722"/>
    </location>
</feature>
<dbReference type="InterPro" id="IPR023299">
    <property type="entry name" value="ATPase_P-typ_cyto_dom_N"/>
</dbReference>
<feature type="transmembrane region" description="Helical" evidence="14">
    <location>
        <begin position="65"/>
        <end position="83"/>
    </location>
</feature>
<dbReference type="GO" id="GO:0005886">
    <property type="term" value="C:plasma membrane"/>
    <property type="evidence" value="ECO:0007669"/>
    <property type="project" value="UniProtKB-SubCell"/>
</dbReference>
<dbReference type="NCBIfam" id="TIGR01494">
    <property type="entry name" value="ATPase_P-type"/>
    <property type="match status" value="3"/>
</dbReference>
<dbReference type="Pfam" id="PF00122">
    <property type="entry name" value="E1-E2_ATPase"/>
    <property type="match status" value="1"/>
</dbReference>
<dbReference type="EMBL" id="JAJFAT010000006">
    <property type="protein sequence ID" value="MCC3144846.1"/>
    <property type="molecule type" value="Genomic_DNA"/>
</dbReference>
<sequence>MKINKNKLDNYDWYKTSIENTLKMFNTSKDGLSKKETVERLDNYGKNKLPSPAQKHPVLKFLSHYNNVLIYVLFAAAIVTALLGHWIDTIIILAVVVINGLISFIQEGKAEKALDAVKNMLSTTARIKREGEIREISAENVVIGDIIYLKSGDKVPADLRLIESKNLSINEASLTGESVPASKNNEIFKQELSLGDRKNMAYSSTIVTSGEGIGIVVATGKDTEIGRINQMISSVEKLKTPLIQQVDRFGKQLTLFILSLGFLVLLIGRLLRGTPFDELFLSVVGIAVAAIPEGLPAVITITLAIGVQRMAARNAIIRKLPAVETLGSVSIICSDKTGTLTEGQMTVKTVVTADKEYTISGNGYDPSGKLINKEKEVELSKESVLKELLKNASLNNDARLVQKENKWIIEGSPTEGALKTLVEKSSYDNKTLEKKYPRLDSIPFNSDNKFMATLNQGDDDKNIIYLKGAPEVVMGMCSKELTEDGFKKLNKDYWEEKQGTMASNGYRLLALAYKKNDKNTNELSLDHIQSEMIFLGIIGVMDPPRQEAIEAVKECQEANIKVKMITGDHATTASAIAAQLGIESPSEVITGNEINNLDDIELKEVIERTYVFARVSPEHKLRLVTAMQELGYITAMTGDGVNDAPALKKSDIGVAMGINGTEATKEAAEMVLADDNFASIINAVEEGRTVYDNLKKALLFMLPTNGGEALVIMAAVLFGFSLPITPVQILWINMITAVTLALTLAFEPMEEDAMKRPPRDTGESLTPFSLLLRIGFVSVILTATTLGIYTWAISNNLSLPLARSLAVNMLVYGEIFYLFNSRYMTKSSLNLKGFKATPWVWKAVGAVIGLQFIFVYFPPIQTIFDVAPLKLSHWLIIIGINFLLFLVVELEKYISRNFY</sequence>
<evidence type="ECO:0000256" key="8">
    <source>
        <dbReference type="ARBA" id="ARBA00022741"/>
    </source>
</evidence>
<keyword evidence="4" id="KW-1003">Cell membrane</keyword>
<dbReference type="AlphaFoldDB" id="A0AAW4WV13"/>
<comment type="similarity">
    <text evidence="2">Belongs to the cation transport ATPase (P-type) (TC 3.A.3) family. Type IIA subfamily.</text>
</comment>
<dbReference type="PROSITE" id="PS00154">
    <property type="entry name" value="ATPASE_E1_E2"/>
    <property type="match status" value="1"/>
</dbReference>
<dbReference type="SUPFAM" id="SSF81653">
    <property type="entry name" value="Calcium ATPase, transduction domain A"/>
    <property type="match status" value="1"/>
</dbReference>
<evidence type="ECO:0000256" key="3">
    <source>
        <dbReference type="ARBA" id="ARBA00012790"/>
    </source>
</evidence>
<evidence type="ECO:0000256" key="12">
    <source>
        <dbReference type="ARBA" id="ARBA00023136"/>
    </source>
</evidence>
<dbReference type="InterPro" id="IPR050510">
    <property type="entry name" value="Cation_transp_ATPase_P-type"/>
</dbReference>
<dbReference type="GO" id="GO:0036376">
    <property type="term" value="P:sodium ion export across plasma membrane"/>
    <property type="evidence" value="ECO:0007669"/>
    <property type="project" value="TreeGrafter"/>
</dbReference>
<dbReference type="GO" id="GO:0016887">
    <property type="term" value="F:ATP hydrolysis activity"/>
    <property type="evidence" value="ECO:0007669"/>
    <property type="project" value="InterPro"/>
</dbReference>
<feature type="transmembrane region" description="Helical" evidence="14">
    <location>
        <begin position="283"/>
        <end position="307"/>
    </location>
</feature>
<proteinExistence type="inferred from homology"/>
<dbReference type="GO" id="GO:0006883">
    <property type="term" value="P:intracellular sodium ion homeostasis"/>
    <property type="evidence" value="ECO:0007669"/>
    <property type="project" value="TreeGrafter"/>
</dbReference>
<feature type="transmembrane region" description="Helical" evidence="14">
    <location>
        <begin position="839"/>
        <end position="859"/>
    </location>
</feature>
<dbReference type="Gene3D" id="1.20.1110.10">
    <property type="entry name" value="Calcium-transporting ATPase, transmembrane domain"/>
    <property type="match status" value="1"/>
</dbReference>
<keyword evidence="5" id="KW-0813">Transport</keyword>
<dbReference type="FunFam" id="3.40.50.1000:FF:000028">
    <property type="entry name" value="Calcium-transporting P-type ATPase, putative"/>
    <property type="match status" value="1"/>
</dbReference>
<feature type="transmembrane region" description="Helical" evidence="14">
    <location>
        <begin position="89"/>
        <end position="105"/>
    </location>
</feature>
<dbReference type="InterPro" id="IPR008250">
    <property type="entry name" value="ATPase_P-typ_transduc_dom_A_sf"/>
</dbReference>
<evidence type="ECO:0000313" key="16">
    <source>
        <dbReference type="EMBL" id="MCC3144846.1"/>
    </source>
</evidence>
<dbReference type="InterPro" id="IPR018303">
    <property type="entry name" value="ATPase_P-typ_P_site"/>
</dbReference>
<dbReference type="FunFam" id="2.70.150.10:FF:000016">
    <property type="entry name" value="Calcium-transporting P-type ATPase putative"/>
    <property type="match status" value="1"/>
</dbReference>
<evidence type="ECO:0000256" key="1">
    <source>
        <dbReference type="ARBA" id="ARBA00004651"/>
    </source>
</evidence>
<evidence type="ECO:0000256" key="9">
    <source>
        <dbReference type="ARBA" id="ARBA00022840"/>
    </source>
</evidence>
<dbReference type="PRINTS" id="PR00119">
    <property type="entry name" value="CATATPASE"/>
</dbReference>
<feature type="transmembrane region" description="Helical" evidence="14">
    <location>
        <begin position="770"/>
        <end position="789"/>
    </location>
</feature>
<keyword evidence="7" id="KW-0479">Metal-binding</keyword>
<evidence type="ECO:0000256" key="14">
    <source>
        <dbReference type="SAM" id="Phobius"/>
    </source>
</evidence>
<evidence type="ECO:0000256" key="11">
    <source>
        <dbReference type="ARBA" id="ARBA00022989"/>
    </source>
</evidence>
<dbReference type="InterPro" id="IPR059000">
    <property type="entry name" value="ATPase_P-type_domA"/>
</dbReference>
<name>A0AAW4WV13_9FIRM</name>
<keyword evidence="9" id="KW-0067">ATP-binding</keyword>
<dbReference type="Gene3D" id="3.40.1110.10">
    <property type="entry name" value="Calcium-transporting ATPase, cytoplasmic domain N"/>
    <property type="match status" value="1"/>
</dbReference>
<dbReference type="PANTHER" id="PTHR43294:SF21">
    <property type="entry name" value="CATION TRANSPORTING ATPASE"/>
    <property type="match status" value="1"/>
</dbReference>
<evidence type="ECO:0000313" key="17">
    <source>
        <dbReference type="Proteomes" id="UP001199296"/>
    </source>
</evidence>
<dbReference type="PRINTS" id="PR00120">
    <property type="entry name" value="HATPASE"/>
</dbReference>
<gene>
    <name evidence="16" type="ORF">LJ207_05835</name>
</gene>
<comment type="subcellular location">
    <subcellularLocation>
        <location evidence="1">Cell membrane</location>
        <topology evidence="1">Multi-pass membrane protein</topology>
    </subcellularLocation>
</comment>
<keyword evidence="10" id="KW-1278">Translocase</keyword>
<feature type="transmembrane region" description="Helical" evidence="14">
    <location>
        <begin position="728"/>
        <end position="749"/>
    </location>
</feature>
<evidence type="ECO:0000256" key="4">
    <source>
        <dbReference type="ARBA" id="ARBA00022475"/>
    </source>
</evidence>
<feature type="transmembrane region" description="Helical" evidence="14">
    <location>
        <begin position="253"/>
        <end position="271"/>
    </location>
</feature>
<reference evidence="16 17" key="1">
    <citation type="submission" date="2021-10" db="EMBL/GenBank/DDBJ databases">
        <authorList>
            <person name="Grouzdev D.S."/>
            <person name="Pantiukh K.S."/>
            <person name="Krutkina M.S."/>
        </authorList>
    </citation>
    <scope>NUCLEOTIDE SEQUENCE [LARGE SCALE GENOMIC DNA]</scope>
    <source>
        <strain evidence="16 17">Z-7514</strain>
    </source>
</reference>
<evidence type="ECO:0000256" key="13">
    <source>
        <dbReference type="ARBA" id="ARBA00048694"/>
    </source>
</evidence>
<evidence type="ECO:0000256" key="5">
    <source>
        <dbReference type="ARBA" id="ARBA00022568"/>
    </source>
</evidence>
<dbReference type="Pfam" id="PF00689">
    <property type="entry name" value="Cation_ATPase_C"/>
    <property type="match status" value="1"/>
</dbReference>
<protein>
    <recommendedName>
        <fullName evidence="3">P-type Ca(2+) transporter</fullName>
        <ecNumber evidence="3">7.2.2.10</ecNumber>
    </recommendedName>
</protein>
<dbReference type="Gene3D" id="2.70.150.10">
    <property type="entry name" value="Calcium-transporting ATPase, cytoplasmic transduction domain A"/>
    <property type="match status" value="1"/>
</dbReference>
<dbReference type="SUPFAM" id="SSF81665">
    <property type="entry name" value="Calcium ATPase, transmembrane domain M"/>
    <property type="match status" value="1"/>
</dbReference>
<dbReference type="InterPro" id="IPR044492">
    <property type="entry name" value="P_typ_ATPase_HD_dom"/>
</dbReference>
<evidence type="ECO:0000259" key="15">
    <source>
        <dbReference type="SMART" id="SM00831"/>
    </source>
</evidence>
<evidence type="ECO:0000256" key="10">
    <source>
        <dbReference type="ARBA" id="ARBA00022967"/>
    </source>
</evidence>
<dbReference type="InterPro" id="IPR006068">
    <property type="entry name" value="ATPase_P-typ_cation-transptr_C"/>
</dbReference>
<dbReference type="SFLD" id="SFLDF00027">
    <property type="entry name" value="p-type_atpase"/>
    <property type="match status" value="1"/>
</dbReference>
<dbReference type="SFLD" id="SFLDG00002">
    <property type="entry name" value="C1.7:_P-type_atpase_like"/>
    <property type="match status" value="1"/>
</dbReference>
<dbReference type="EC" id="7.2.2.10" evidence="3"/>
<feature type="transmembrane region" description="Helical" evidence="14">
    <location>
        <begin position="801"/>
        <end position="819"/>
    </location>
</feature>
<dbReference type="GO" id="GO:0030007">
    <property type="term" value="P:intracellular potassium ion homeostasis"/>
    <property type="evidence" value="ECO:0007669"/>
    <property type="project" value="TreeGrafter"/>
</dbReference>
<accession>A0AAW4WV13</accession>
<dbReference type="GO" id="GO:1990573">
    <property type="term" value="P:potassium ion import across plasma membrane"/>
    <property type="evidence" value="ECO:0007669"/>
    <property type="project" value="TreeGrafter"/>
</dbReference>
<dbReference type="GO" id="GO:0005388">
    <property type="term" value="F:P-type calcium transporter activity"/>
    <property type="evidence" value="ECO:0007669"/>
    <property type="project" value="UniProtKB-EC"/>
</dbReference>
<dbReference type="CDD" id="cd02080">
    <property type="entry name" value="P-type_ATPase_cation"/>
    <property type="match status" value="1"/>
</dbReference>
<feature type="transmembrane region" description="Helical" evidence="14">
    <location>
        <begin position="871"/>
        <end position="890"/>
    </location>
</feature>
<dbReference type="SMART" id="SM00831">
    <property type="entry name" value="Cation_ATPase_N"/>
    <property type="match status" value="1"/>
</dbReference>
<keyword evidence="11 14" id="KW-1133">Transmembrane helix</keyword>
<dbReference type="RefSeq" id="WP_229345055.1">
    <property type="nucleotide sequence ID" value="NZ_JAJFAT010000006.1"/>
</dbReference>
<keyword evidence="5" id="KW-0106">Calcium</keyword>
<dbReference type="GO" id="GO:0005524">
    <property type="term" value="F:ATP binding"/>
    <property type="evidence" value="ECO:0007669"/>
    <property type="project" value="UniProtKB-KW"/>
</dbReference>
<dbReference type="PANTHER" id="PTHR43294">
    <property type="entry name" value="SODIUM/POTASSIUM-TRANSPORTING ATPASE SUBUNIT ALPHA"/>
    <property type="match status" value="1"/>
</dbReference>
<keyword evidence="17" id="KW-1185">Reference proteome</keyword>
<keyword evidence="5" id="KW-0109">Calcium transport</keyword>
<dbReference type="Gene3D" id="3.40.50.1000">
    <property type="entry name" value="HAD superfamily/HAD-like"/>
    <property type="match status" value="1"/>
</dbReference>
<dbReference type="InterPro" id="IPR001757">
    <property type="entry name" value="P_typ_ATPase"/>
</dbReference>